<dbReference type="RefSeq" id="WP_123668285.1">
    <property type="nucleotide sequence ID" value="NZ_RJKE01000001.1"/>
</dbReference>
<keyword evidence="3" id="KW-1185">Reference proteome</keyword>
<gene>
    <name evidence="2" type="ORF">EDD29_6825</name>
</gene>
<feature type="domain" description="GyrI-like small molecule binding" evidence="1">
    <location>
        <begin position="24"/>
        <end position="200"/>
    </location>
</feature>
<dbReference type="OrthoDB" id="4772335at2"/>
<sequence length="204" mass="22624">MSTPREDFKKTHRDLYSARSAPALVDAPELGFLMVDGVGAPEGEAWSAAVAALYTGAYAVRGALKAAGTVEYPVMPLEGLWWPGDGQRYEESDRERWHWTMMIMQPPQAAADLVRTALAAAARRKPGLPVDALRFTAWREGRCAQALHTGPFADEPATLERLYAHLAAQGLEITGRHHEIYLSDFRRAAPERLRTILRYPVAAR</sequence>
<evidence type="ECO:0000313" key="2">
    <source>
        <dbReference type="EMBL" id="ROO89138.1"/>
    </source>
</evidence>
<dbReference type="InterPro" id="IPR008319">
    <property type="entry name" value="GyrI-like_CCH_Lin2189-like"/>
</dbReference>
<comment type="caution">
    <text evidence="2">The sequence shown here is derived from an EMBL/GenBank/DDBJ whole genome shotgun (WGS) entry which is preliminary data.</text>
</comment>
<organism evidence="2 3">
    <name type="scientific">Actinocorallia herbida</name>
    <dbReference type="NCBI Taxonomy" id="58109"/>
    <lineage>
        <taxon>Bacteria</taxon>
        <taxon>Bacillati</taxon>
        <taxon>Actinomycetota</taxon>
        <taxon>Actinomycetes</taxon>
        <taxon>Streptosporangiales</taxon>
        <taxon>Thermomonosporaceae</taxon>
        <taxon>Actinocorallia</taxon>
    </lineage>
</organism>
<protein>
    <recommendedName>
        <fullName evidence="1">GyrI-like small molecule binding domain-containing protein</fullName>
    </recommendedName>
</protein>
<dbReference type="PIRSF" id="PIRSF031644">
    <property type="entry name" value="UCP031644"/>
    <property type="match status" value="1"/>
</dbReference>
<dbReference type="EMBL" id="RJKE01000001">
    <property type="protein sequence ID" value="ROO89138.1"/>
    <property type="molecule type" value="Genomic_DNA"/>
</dbReference>
<dbReference type="SUPFAM" id="SSF55136">
    <property type="entry name" value="Probable bacterial effector-binding domain"/>
    <property type="match status" value="1"/>
</dbReference>
<dbReference type="Pfam" id="PF06445">
    <property type="entry name" value="GyrI-like"/>
    <property type="match status" value="1"/>
</dbReference>
<name>A0A3N1D7P2_9ACTN</name>
<accession>A0A3N1D7P2</accession>
<reference evidence="2 3" key="1">
    <citation type="submission" date="2018-11" db="EMBL/GenBank/DDBJ databases">
        <title>Sequencing the genomes of 1000 actinobacteria strains.</title>
        <authorList>
            <person name="Klenk H.-P."/>
        </authorList>
    </citation>
    <scope>NUCLEOTIDE SEQUENCE [LARGE SCALE GENOMIC DNA]</scope>
    <source>
        <strain evidence="2 3">DSM 44254</strain>
    </source>
</reference>
<dbReference type="AlphaFoldDB" id="A0A3N1D7P2"/>
<dbReference type="InterPro" id="IPR029442">
    <property type="entry name" value="GyrI-like"/>
</dbReference>
<proteinExistence type="predicted"/>
<dbReference type="InterPro" id="IPR011256">
    <property type="entry name" value="Reg_factor_effector_dom_sf"/>
</dbReference>
<evidence type="ECO:0000259" key="1">
    <source>
        <dbReference type="Pfam" id="PF06445"/>
    </source>
</evidence>
<evidence type="ECO:0000313" key="3">
    <source>
        <dbReference type="Proteomes" id="UP000272400"/>
    </source>
</evidence>
<dbReference type="Gene3D" id="3.20.80.10">
    <property type="entry name" value="Regulatory factor, effector binding domain"/>
    <property type="match status" value="1"/>
</dbReference>
<dbReference type="Proteomes" id="UP000272400">
    <property type="component" value="Unassembled WGS sequence"/>
</dbReference>